<evidence type="ECO:0000313" key="2">
    <source>
        <dbReference type="EMBL" id="KAE9015803.1"/>
    </source>
</evidence>
<evidence type="ECO:0000313" key="3">
    <source>
        <dbReference type="EMBL" id="KAE9020865.1"/>
    </source>
</evidence>
<sequence>MTRGHCAMLFFAFALFACTKGSFAATGVSATLQLRGGEPYKIVRGKRFLKSGQSTANEDGEDTEDRAFDFVKNAAGKLIRSDKNPARKPTAADKLFTKYKLDKVSEDLMQHPKFAQWSKAVSKKYAKKVGSSTAAMFSSLIARYGDEAVTNMIAVAKEKGTRETKAIAAKLYSQQVLTWFFDKKSADDIFNLLKLDEAQGPILEKPALKTWIYYATSMGEDPYKIMLSKLNSRYGDDGLAQILVPAKRDTTTKDVAGKLDDLLLKSWQEEKHSADYVFKLLKLDRHEGNVFYTPEFTTWRSFLARLDSKKPDEAMYLLLKARYGDGGLKDMMNNADESAETMLVLMKETSKEELGFTEKLSKMAQLQNDAGTTRVVLARLREEIWRSEGKTADDVFKMLKLNDDLDTVYAAFRKPALGTWASYVTKLHNVDKKNPDVISILEERFSRWPLASVLITSKTSAAENLRTLQFKKFVSEGIHPDTIMSRMGGFDDAYLVRWGYRKYYESNRAK</sequence>
<keyword evidence="1" id="KW-0732">Signal</keyword>
<proteinExistence type="predicted"/>
<gene>
    <name evidence="3" type="ORF">PR001_g13496</name>
    <name evidence="2" type="ORF">PR002_g13831</name>
</gene>
<feature type="signal peptide" evidence="1">
    <location>
        <begin position="1"/>
        <end position="24"/>
    </location>
</feature>
<dbReference type="EMBL" id="QXFV01000927">
    <property type="protein sequence ID" value="KAE9020865.1"/>
    <property type="molecule type" value="Genomic_DNA"/>
</dbReference>
<evidence type="ECO:0000313" key="4">
    <source>
        <dbReference type="Proteomes" id="UP000429607"/>
    </source>
</evidence>
<dbReference type="AlphaFoldDB" id="A0A6A3LRV6"/>
<feature type="chain" id="PRO_5036165006" description="RxLR effector protein" evidence="1">
    <location>
        <begin position="25"/>
        <end position="510"/>
    </location>
</feature>
<accession>A0A6A3LRV6</accession>
<protein>
    <recommendedName>
        <fullName evidence="6">RxLR effector protein</fullName>
    </recommendedName>
</protein>
<dbReference type="OrthoDB" id="110891at2759"/>
<reference evidence="4 5" key="1">
    <citation type="submission" date="2018-09" db="EMBL/GenBank/DDBJ databases">
        <title>Genomic investigation of the strawberry pathogen Phytophthora fragariae indicates pathogenicity is determined by transcriptional variation in three key races.</title>
        <authorList>
            <person name="Adams T.M."/>
            <person name="Armitage A.D."/>
            <person name="Sobczyk M.K."/>
            <person name="Bates H.J."/>
            <person name="Dunwell J.M."/>
            <person name="Nellist C.F."/>
            <person name="Harrison R.J."/>
        </authorList>
    </citation>
    <scope>NUCLEOTIDE SEQUENCE [LARGE SCALE GENOMIC DNA]</scope>
    <source>
        <strain evidence="3 4">SCRP249</strain>
        <strain evidence="2 5">SCRP324</strain>
    </source>
</reference>
<comment type="caution">
    <text evidence="3">The sequence shown here is derived from an EMBL/GenBank/DDBJ whole genome shotgun (WGS) entry which is preliminary data.</text>
</comment>
<dbReference type="Proteomes" id="UP000435112">
    <property type="component" value="Unassembled WGS sequence"/>
</dbReference>
<dbReference type="PROSITE" id="PS51257">
    <property type="entry name" value="PROKAR_LIPOPROTEIN"/>
    <property type="match status" value="1"/>
</dbReference>
<organism evidence="3 4">
    <name type="scientific">Phytophthora rubi</name>
    <dbReference type="NCBI Taxonomy" id="129364"/>
    <lineage>
        <taxon>Eukaryota</taxon>
        <taxon>Sar</taxon>
        <taxon>Stramenopiles</taxon>
        <taxon>Oomycota</taxon>
        <taxon>Peronosporomycetes</taxon>
        <taxon>Peronosporales</taxon>
        <taxon>Peronosporaceae</taxon>
        <taxon>Phytophthora</taxon>
    </lineage>
</organism>
<evidence type="ECO:0000256" key="1">
    <source>
        <dbReference type="SAM" id="SignalP"/>
    </source>
</evidence>
<dbReference type="Proteomes" id="UP000429607">
    <property type="component" value="Unassembled WGS sequence"/>
</dbReference>
<name>A0A6A3LRV6_9STRA</name>
<evidence type="ECO:0008006" key="6">
    <source>
        <dbReference type="Google" id="ProtNLM"/>
    </source>
</evidence>
<evidence type="ECO:0000313" key="5">
    <source>
        <dbReference type="Proteomes" id="UP000435112"/>
    </source>
</evidence>
<dbReference type="EMBL" id="QXFU01000933">
    <property type="protein sequence ID" value="KAE9015803.1"/>
    <property type="molecule type" value="Genomic_DNA"/>
</dbReference>